<evidence type="ECO:0000313" key="1">
    <source>
        <dbReference type="EMBL" id="GMS79634.1"/>
    </source>
</evidence>
<dbReference type="EMBL" id="BTSX01000001">
    <property type="protein sequence ID" value="GMS79634.1"/>
    <property type="molecule type" value="Genomic_DNA"/>
</dbReference>
<sequence length="91" mass="10109">ISVNVIELAREKRESNRSRSASALSTSDSCHSMSRSIGGLVTFIESPACDRMSGKYLDAHGKQIRPGADATDERQQERLWTYTAELCKAYL</sequence>
<dbReference type="AlphaFoldDB" id="A0AAV5SE17"/>
<organism evidence="1 2">
    <name type="scientific">Pristionchus entomophagus</name>
    <dbReference type="NCBI Taxonomy" id="358040"/>
    <lineage>
        <taxon>Eukaryota</taxon>
        <taxon>Metazoa</taxon>
        <taxon>Ecdysozoa</taxon>
        <taxon>Nematoda</taxon>
        <taxon>Chromadorea</taxon>
        <taxon>Rhabditida</taxon>
        <taxon>Rhabditina</taxon>
        <taxon>Diplogasteromorpha</taxon>
        <taxon>Diplogasteroidea</taxon>
        <taxon>Neodiplogasteridae</taxon>
        <taxon>Pristionchus</taxon>
    </lineage>
</organism>
<dbReference type="Proteomes" id="UP001432027">
    <property type="component" value="Unassembled WGS sequence"/>
</dbReference>
<accession>A0AAV5SE17</accession>
<reference evidence="1" key="1">
    <citation type="submission" date="2023-10" db="EMBL/GenBank/DDBJ databases">
        <title>Genome assembly of Pristionchus species.</title>
        <authorList>
            <person name="Yoshida K."/>
            <person name="Sommer R.J."/>
        </authorList>
    </citation>
    <scope>NUCLEOTIDE SEQUENCE</scope>
    <source>
        <strain evidence="1">RS0144</strain>
    </source>
</reference>
<feature type="non-terminal residue" evidence="1">
    <location>
        <position position="1"/>
    </location>
</feature>
<comment type="caution">
    <text evidence="1">The sequence shown here is derived from an EMBL/GenBank/DDBJ whole genome shotgun (WGS) entry which is preliminary data.</text>
</comment>
<protein>
    <submittedName>
        <fullName evidence="1">Uncharacterized protein</fullName>
    </submittedName>
</protein>
<name>A0AAV5SE17_9BILA</name>
<evidence type="ECO:0000313" key="2">
    <source>
        <dbReference type="Proteomes" id="UP001432027"/>
    </source>
</evidence>
<proteinExistence type="predicted"/>
<keyword evidence="2" id="KW-1185">Reference proteome</keyword>
<gene>
    <name evidence="1" type="ORF">PENTCL1PPCAC_1809</name>
</gene>